<comment type="caution">
    <text evidence="3">The sequence shown here is derived from an EMBL/GenBank/DDBJ whole genome shotgun (WGS) entry which is preliminary data.</text>
</comment>
<dbReference type="AlphaFoldDB" id="A0AAD9DNZ1"/>
<evidence type="ECO:0000313" key="3">
    <source>
        <dbReference type="EMBL" id="KAK1789780.1"/>
    </source>
</evidence>
<dbReference type="PANTHER" id="PTHR33538:SF1">
    <property type="entry name" value="PROTEIN BRAMBLEBERRY"/>
    <property type="match status" value="1"/>
</dbReference>
<name>A0AAD9DNZ1_9TELE</name>
<feature type="chain" id="PRO_5042259835" description="Protein brambleberry" evidence="2">
    <location>
        <begin position="27"/>
        <end position="645"/>
    </location>
</feature>
<proteinExistence type="predicted"/>
<dbReference type="Proteomes" id="UP001239994">
    <property type="component" value="Unassembled WGS sequence"/>
</dbReference>
<dbReference type="InterPro" id="IPR040346">
    <property type="entry name" value="GEX1/Brambleberry"/>
</dbReference>
<evidence type="ECO:0000256" key="2">
    <source>
        <dbReference type="SAM" id="SignalP"/>
    </source>
</evidence>
<keyword evidence="1" id="KW-1133">Transmembrane helix</keyword>
<accession>A0AAD9DNZ1</accession>
<feature type="non-terminal residue" evidence="3">
    <location>
        <position position="1"/>
    </location>
</feature>
<dbReference type="EMBL" id="JAROKS010000022">
    <property type="protein sequence ID" value="KAK1789780.1"/>
    <property type="molecule type" value="Genomic_DNA"/>
</dbReference>
<feature type="transmembrane region" description="Helical" evidence="1">
    <location>
        <begin position="362"/>
        <end position="390"/>
    </location>
</feature>
<keyword evidence="4" id="KW-1185">Reference proteome</keyword>
<organism evidence="3 4">
    <name type="scientific">Electrophorus voltai</name>
    <dbReference type="NCBI Taxonomy" id="2609070"/>
    <lineage>
        <taxon>Eukaryota</taxon>
        <taxon>Metazoa</taxon>
        <taxon>Chordata</taxon>
        <taxon>Craniata</taxon>
        <taxon>Vertebrata</taxon>
        <taxon>Euteleostomi</taxon>
        <taxon>Actinopterygii</taxon>
        <taxon>Neopterygii</taxon>
        <taxon>Teleostei</taxon>
        <taxon>Ostariophysi</taxon>
        <taxon>Gymnotiformes</taxon>
        <taxon>Gymnotoidei</taxon>
        <taxon>Gymnotidae</taxon>
        <taxon>Electrophorus</taxon>
    </lineage>
</organism>
<evidence type="ECO:0000256" key="1">
    <source>
        <dbReference type="SAM" id="Phobius"/>
    </source>
</evidence>
<dbReference type="PANTHER" id="PTHR33538">
    <property type="entry name" value="PROTEIN GAMETE EXPRESSED 1"/>
    <property type="match status" value="1"/>
</dbReference>
<evidence type="ECO:0008006" key="5">
    <source>
        <dbReference type="Google" id="ProtNLM"/>
    </source>
</evidence>
<sequence>GEMFQRGEVPWMLLLMCLLGNQRSIAEAFFEWLKKAAPTPASMPPASATASSVLHGEVPSFEMSVADEKFLSVAKQMDLSPLDSCHLKVITQLKATCNGLTEEQLAKLGVALFNCQSEVEGRGTYLCTEEMSIKECTADMDSDTWNAYHIVSNRARAVCYATRQQHFRRQAELTVNALISTATSQLDAMKDLKEGQRELRDLTASSLDRLLDGHSTLQLQQGALKEGQEQLDASITTNLQRLAQERALISTGQQLVAQLIQGITQRMENVSEQLKGQGTDVQEGHRAILDDLAEVRGRAQEIYSKMALSLNGVLQQQNTTVQFYGELIGKLERMNTTLGYLLTHLDSMQNRIEDRLSMIQGYLGWAGLSLHAVWTCVMHAGYFLFAAVLLSFLQCPTFSRMSLLITVPVNAIAEVNQQSALDLVTLSLLLVTLSLGHWFVLRLLWMLSKLKSQKCCPAPLPLAPAMETHEQPPDTACGPVMSSTPREADLECDLESEVPYLGQDSFMTGDPCMVALSPSGAVPPRHGRISLGTPSHSTPRLKTRHGHGGVSTKVSFCTLGFVHFNWQVVLERVPQRHLGGVLDAVSQSLGASPSQSVISNSSLSGRPLCSGTTRLGQPCKKRALAGQDFCRVHEGGHNSYSRITN</sequence>
<keyword evidence="2" id="KW-0732">Signal</keyword>
<gene>
    <name evidence="3" type="ORF">P4O66_015661</name>
</gene>
<evidence type="ECO:0000313" key="4">
    <source>
        <dbReference type="Proteomes" id="UP001239994"/>
    </source>
</evidence>
<feature type="transmembrane region" description="Helical" evidence="1">
    <location>
        <begin position="425"/>
        <end position="445"/>
    </location>
</feature>
<protein>
    <recommendedName>
        <fullName evidence="5">Protein brambleberry</fullName>
    </recommendedName>
</protein>
<feature type="signal peptide" evidence="2">
    <location>
        <begin position="1"/>
        <end position="26"/>
    </location>
</feature>
<keyword evidence="1" id="KW-0812">Transmembrane</keyword>
<reference evidence="3" key="1">
    <citation type="submission" date="2023-03" db="EMBL/GenBank/DDBJ databases">
        <title>Electrophorus voltai genome.</title>
        <authorList>
            <person name="Bian C."/>
        </authorList>
    </citation>
    <scope>NUCLEOTIDE SEQUENCE</scope>
    <source>
        <strain evidence="3">CB-2022</strain>
        <tissue evidence="3">Muscle</tissue>
    </source>
</reference>
<keyword evidence="1" id="KW-0472">Membrane</keyword>